<dbReference type="InterPro" id="IPR023375">
    <property type="entry name" value="ADC_dom_sf"/>
</dbReference>
<dbReference type="AlphaFoldDB" id="A0A6J7Q494"/>
<name>A0A6J7Q494_9ZZZZ</name>
<sequence>MGFVKTPEEIAAIEAVIRAPRFVNSEMLSVVASVPLAWLAEVIPAPLEPDGDSARFMVGRWQSNCVGNFTGGAVYLPARYTDSDGTVITGEYVLAMYMNSDSAILYGREVFGEPKRQAEIELHRGVNHAVGTIRRNGVEIMRVSGSLDRDLGPSETSGANFNIKAQPETSGAGLEFDPILTLATFEVSLTAHREGSGAVALASTPHDYLGDIPIGEIRSAIWQEGDLIPATRQIATIPKADFLPYFYARVDDYALLNTE</sequence>
<dbReference type="GO" id="GO:0016829">
    <property type="term" value="F:lyase activity"/>
    <property type="evidence" value="ECO:0007669"/>
    <property type="project" value="InterPro"/>
</dbReference>
<dbReference type="Gene3D" id="2.40.400.10">
    <property type="entry name" value="Acetoacetate decarboxylase-like"/>
    <property type="match status" value="1"/>
</dbReference>
<proteinExistence type="predicted"/>
<dbReference type="SUPFAM" id="SSF160104">
    <property type="entry name" value="Acetoacetate decarboxylase-like"/>
    <property type="match status" value="1"/>
</dbReference>
<dbReference type="EMBL" id="CAFBOZ010000182">
    <property type="protein sequence ID" value="CAB5011831.1"/>
    <property type="molecule type" value="Genomic_DNA"/>
</dbReference>
<gene>
    <name evidence="1" type="ORF">UFOPK3992_01266</name>
</gene>
<evidence type="ECO:0000313" key="1">
    <source>
        <dbReference type="EMBL" id="CAB5011831.1"/>
    </source>
</evidence>
<reference evidence="1" key="1">
    <citation type="submission" date="2020-05" db="EMBL/GenBank/DDBJ databases">
        <authorList>
            <person name="Chiriac C."/>
            <person name="Salcher M."/>
            <person name="Ghai R."/>
            <person name="Kavagutti S V."/>
        </authorList>
    </citation>
    <scope>NUCLEOTIDE SEQUENCE</scope>
</reference>
<dbReference type="Pfam" id="PF06314">
    <property type="entry name" value="ADC"/>
    <property type="match status" value="1"/>
</dbReference>
<protein>
    <submittedName>
        <fullName evidence="1">Unannotated protein</fullName>
    </submittedName>
</protein>
<accession>A0A6J7Q494</accession>
<dbReference type="InterPro" id="IPR010451">
    <property type="entry name" value="Acetoacetate_decarboxylase"/>
</dbReference>
<organism evidence="1">
    <name type="scientific">freshwater metagenome</name>
    <dbReference type="NCBI Taxonomy" id="449393"/>
    <lineage>
        <taxon>unclassified sequences</taxon>
        <taxon>metagenomes</taxon>
        <taxon>ecological metagenomes</taxon>
    </lineage>
</organism>